<dbReference type="InterPro" id="IPR019052">
    <property type="entry name" value="DUF2383"/>
</dbReference>
<dbReference type="KEGG" id="lamb:KBB96_17855"/>
<evidence type="ECO:0000259" key="1">
    <source>
        <dbReference type="Pfam" id="PF09537"/>
    </source>
</evidence>
<sequence>MNTTVAEPSAKSPDATEVRASRMLGDLIRVCRDGEDFHRSAAERCVSDSMRAHLMERSHQRAGFVAALQTLQRRHGGDSVRESGSVAAAHRTWNEMRDAFSPITDEAILSDLDAAEASAIQGYRNILNDFPAGLYPADAAVIAFHLREIGRSRDSLRALQTANLAG</sequence>
<keyword evidence="3" id="KW-1185">Reference proteome</keyword>
<dbReference type="AlphaFoldDB" id="A0A975G7F3"/>
<dbReference type="NCBIfam" id="TIGR02284">
    <property type="entry name" value="PA2169 family four-helix-bundle protein"/>
    <property type="match status" value="1"/>
</dbReference>
<dbReference type="InterPro" id="IPR012347">
    <property type="entry name" value="Ferritin-like"/>
</dbReference>
<name>A0A975G7F3_9BACT</name>
<feature type="domain" description="DUF2383" evidence="1">
    <location>
        <begin position="20"/>
        <end position="128"/>
    </location>
</feature>
<dbReference type="EMBL" id="CP073100">
    <property type="protein sequence ID" value="QUE50712.1"/>
    <property type="molecule type" value="Genomic_DNA"/>
</dbReference>
<dbReference type="InterPro" id="IPR011971">
    <property type="entry name" value="CHP02284"/>
</dbReference>
<organism evidence="2 3">
    <name type="scientific">Luteolibacter ambystomatis</name>
    <dbReference type="NCBI Taxonomy" id="2824561"/>
    <lineage>
        <taxon>Bacteria</taxon>
        <taxon>Pseudomonadati</taxon>
        <taxon>Verrucomicrobiota</taxon>
        <taxon>Verrucomicrobiia</taxon>
        <taxon>Verrucomicrobiales</taxon>
        <taxon>Verrucomicrobiaceae</taxon>
        <taxon>Luteolibacter</taxon>
    </lineage>
</organism>
<protein>
    <submittedName>
        <fullName evidence="2">PA2169 family four-helix-bundle protein</fullName>
    </submittedName>
</protein>
<dbReference type="RefSeq" id="WP_211630852.1">
    <property type="nucleotide sequence ID" value="NZ_CP073100.1"/>
</dbReference>
<proteinExistence type="predicted"/>
<evidence type="ECO:0000313" key="2">
    <source>
        <dbReference type="EMBL" id="QUE50712.1"/>
    </source>
</evidence>
<evidence type="ECO:0000313" key="3">
    <source>
        <dbReference type="Proteomes" id="UP000676169"/>
    </source>
</evidence>
<dbReference type="Gene3D" id="1.20.1260.10">
    <property type="match status" value="1"/>
</dbReference>
<accession>A0A975G7F3</accession>
<reference evidence="2" key="1">
    <citation type="submission" date="2021-04" db="EMBL/GenBank/DDBJ databases">
        <title>Luteolibacter sp. 32A isolated from the skin of an Anderson's salamander (Ambystoma andersonii).</title>
        <authorList>
            <person name="Spergser J."/>
            <person name="Busse H.-J."/>
        </authorList>
    </citation>
    <scope>NUCLEOTIDE SEQUENCE</scope>
    <source>
        <strain evidence="2">32A</strain>
    </source>
</reference>
<dbReference type="Proteomes" id="UP000676169">
    <property type="component" value="Chromosome"/>
</dbReference>
<gene>
    <name evidence="2" type="ORF">KBB96_17855</name>
</gene>
<dbReference type="Pfam" id="PF09537">
    <property type="entry name" value="DUF2383"/>
    <property type="match status" value="1"/>
</dbReference>